<accession>A0A9D6LNJ1</accession>
<organism evidence="1 2">
    <name type="scientific">Candidatus Sungiibacteriota bacterium</name>
    <dbReference type="NCBI Taxonomy" id="2750080"/>
    <lineage>
        <taxon>Bacteria</taxon>
        <taxon>Candidatus Sungiibacteriota</taxon>
    </lineage>
</organism>
<name>A0A9D6LNJ1_9BACT</name>
<evidence type="ECO:0000313" key="1">
    <source>
        <dbReference type="EMBL" id="MBI3627615.1"/>
    </source>
</evidence>
<evidence type="ECO:0000313" key="2">
    <source>
        <dbReference type="Proteomes" id="UP000808388"/>
    </source>
</evidence>
<reference evidence="1" key="1">
    <citation type="submission" date="2020-07" db="EMBL/GenBank/DDBJ databases">
        <title>Huge and variable diversity of episymbiotic CPR bacteria and DPANN archaea in groundwater ecosystems.</title>
        <authorList>
            <person name="He C.Y."/>
            <person name="Keren R."/>
            <person name="Whittaker M."/>
            <person name="Farag I.F."/>
            <person name="Doudna J."/>
            <person name="Cate J.H.D."/>
            <person name="Banfield J.F."/>
        </authorList>
    </citation>
    <scope>NUCLEOTIDE SEQUENCE</scope>
    <source>
        <strain evidence="1">NC_groundwater_972_Pr1_S-0.2um_49_27</strain>
    </source>
</reference>
<dbReference type="Proteomes" id="UP000808388">
    <property type="component" value="Unassembled WGS sequence"/>
</dbReference>
<gene>
    <name evidence="1" type="ORF">HY220_02625</name>
</gene>
<sequence>MSFALPIKIFIPLALWALIITSQYQWDRLRGKTDPLPFLVPPPRTVRAIDLGLHNAAANLLWLNTIQEFSDIRWKHYEKIFVSNINTINELDPKFSYPYAFAAIIIPAIDPAKTNIAIEIGKRGVLNSPADWRIPYYVALDYHTLGKRADAARYFDIASRVPGAPEAVKTIAANYGAAKNIRVQTEQIWTSIYETSNDEVLRERAKLYIEHFQILDILDKAVAQYKQKTGSFPVSLDDLVKKQIIRFIPPDPFSIRYTIDQYGILRPVISESSNEKN</sequence>
<proteinExistence type="predicted"/>
<protein>
    <submittedName>
        <fullName evidence="1">Uncharacterized protein</fullName>
    </submittedName>
</protein>
<comment type="caution">
    <text evidence="1">The sequence shown here is derived from an EMBL/GenBank/DDBJ whole genome shotgun (WGS) entry which is preliminary data.</text>
</comment>
<dbReference type="AlphaFoldDB" id="A0A9D6LNJ1"/>
<dbReference type="EMBL" id="JACQCQ010000009">
    <property type="protein sequence ID" value="MBI3627615.1"/>
    <property type="molecule type" value="Genomic_DNA"/>
</dbReference>